<dbReference type="RefSeq" id="WP_166523113.1">
    <property type="nucleotide sequence ID" value="NZ_JAAABI010000002.1"/>
</dbReference>
<accession>A0A964WX56</accession>
<feature type="chain" id="PRO_5036915299" description="Lipoprotein" evidence="1">
    <location>
        <begin position="18"/>
        <end position="83"/>
    </location>
</feature>
<name>A0A964WX56_9FLAO</name>
<gene>
    <name evidence="2" type="ORF">GTQ34_07235</name>
</gene>
<comment type="caution">
    <text evidence="2">The sequence shown here is derived from an EMBL/GenBank/DDBJ whole genome shotgun (WGS) entry which is preliminary data.</text>
</comment>
<keyword evidence="3" id="KW-1185">Reference proteome</keyword>
<evidence type="ECO:0008006" key="4">
    <source>
        <dbReference type="Google" id="ProtNLM"/>
    </source>
</evidence>
<feature type="signal peptide" evidence="1">
    <location>
        <begin position="1"/>
        <end position="17"/>
    </location>
</feature>
<proteinExistence type="predicted"/>
<sequence length="83" mass="8935">MKKLIYCTLAASLFVMACSKDDKKCDSCTGASGTKYEICDNGDGTYSSRVGDETTTITEGELEGFTPKQVVELACEIDGELTF</sequence>
<protein>
    <recommendedName>
        <fullName evidence="4">Lipoprotein</fullName>
    </recommendedName>
</protein>
<dbReference type="Proteomes" id="UP000667650">
    <property type="component" value="Unassembled WGS sequence"/>
</dbReference>
<evidence type="ECO:0000313" key="2">
    <source>
        <dbReference type="EMBL" id="NAY91705.1"/>
    </source>
</evidence>
<organism evidence="2 3">
    <name type="scientific">Flagellimonas ochracea</name>
    <dbReference type="NCBI Taxonomy" id="2696472"/>
    <lineage>
        <taxon>Bacteria</taxon>
        <taxon>Pseudomonadati</taxon>
        <taxon>Bacteroidota</taxon>
        <taxon>Flavobacteriia</taxon>
        <taxon>Flavobacteriales</taxon>
        <taxon>Flavobacteriaceae</taxon>
        <taxon>Flagellimonas</taxon>
    </lineage>
</organism>
<dbReference type="PROSITE" id="PS51257">
    <property type="entry name" value="PROKAR_LIPOPROTEIN"/>
    <property type="match status" value="1"/>
</dbReference>
<evidence type="ECO:0000256" key="1">
    <source>
        <dbReference type="SAM" id="SignalP"/>
    </source>
</evidence>
<reference evidence="2" key="1">
    <citation type="submission" date="2020-01" db="EMBL/GenBank/DDBJ databases">
        <title>Muricauda ochracea sp. nov., isolated from a tidal flat of Garorim bay in Korea.</title>
        <authorList>
            <person name="Kim D."/>
            <person name="Yoo Y."/>
            <person name="Kim J.-J."/>
        </authorList>
    </citation>
    <scope>NUCLEOTIDE SEQUENCE</scope>
    <source>
        <strain evidence="2">JGD-17</strain>
    </source>
</reference>
<dbReference type="AlphaFoldDB" id="A0A964WX56"/>
<evidence type="ECO:0000313" key="3">
    <source>
        <dbReference type="Proteomes" id="UP000667650"/>
    </source>
</evidence>
<keyword evidence="1" id="KW-0732">Signal</keyword>
<dbReference type="EMBL" id="JAAABI010000002">
    <property type="protein sequence ID" value="NAY91705.1"/>
    <property type="molecule type" value="Genomic_DNA"/>
</dbReference>